<dbReference type="AlphaFoldDB" id="A0AAP5ESZ7"/>
<keyword evidence="3" id="KW-1185">Reference proteome</keyword>
<proteinExistence type="predicted"/>
<name>A0AAP5ESZ7_9BURK</name>
<comment type="caution">
    <text evidence="2">The sequence shown here is derived from an EMBL/GenBank/DDBJ whole genome shotgun (WGS) entry which is preliminary data.</text>
</comment>
<evidence type="ECO:0000313" key="1">
    <source>
        <dbReference type="EMBL" id="MCX4152002.1"/>
    </source>
</evidence>
<evidence type="ECO:0000313" key="3">
    <source>
        <dbReference type="Proteomes" id="UP001209412"/>
    </source>
</evidence>
<reference evidence="2" key="1">
    <citation type="submission" date="2022-06" db="EMBL/GenBank/DDBJ databases">
        <title>PHB producers.</title>
        <authorList>
            <person name="Besaury L."/>
        </authorList>
    </citation>
    <scope>NUCLEOTIDE SEQUENCE</scope>
    <source>
        <strain evidence="2 3">SEWS6</strain>
    </source>
</reference>
<dbReference type="EMBL" id="JAMXWF010000069">
    <property type="protein sequence ID" value="MDQ6413813.1"/>
    <property type="molecule type" value="Genomic_DNA"/>
</dbReference>
<organism evidence="2 4">
    <name type="scientific">Paraburkholderia madseniana</name>
    <dbReference type="NCBI Taxonomy" id="2599607"/>
    <lineage>
        <taxon>Bacteria</taxon>
        <taxon>Pseudomonadati</taxon>
        <taxon>Pseudomonadota</taxon>
        <taxon>Betaproteobacteria</taxon>
        <taxon>Burkholderiales</taxon>
        <taxon>Burkholderiaceae</taxon>
        <taxon>Paraburkholderia</taxon>
    </lineage>
</organism>
<dbReference type="RefSeq" id="WP_266242140.1">
    <property type="nucleotide sequence ID" value="NZ_JAMXWF010000069.1"/>
</dbReference>
<dbReference type="Proteomes" id="UP001209412">
    <property type="component" value="Unassembled WGS sequence"/>
</dbReference>
<evidence type="ECO:0000313" key="2">
    <source>
        <dbReference type="EMBL" id="MDQ6413813.1"/>
    </source>
</evidence>
<accession>A0AAP5ESZ7</accession>
<sequence>MLKRILEFLDARKVAAQQSKLVSAGMEHGRTVGTVIVSHTTVVRLEDASFMPNQGAALCGYIYGFSDVACQHVGLDRGGLASVNAAVTALNMAVAPDKASQMIDLFFVKGEQKSEFERGMQMGASGANGWLNKERWSDGLRAVVAPLIGER</sequence>
<gene>
    <name evidence="2" type="ORF">NIE36_42560</name>
    <name evidence="1" type="ORF">OSB80_42670</name>
</gene>
<dbReference type="Proteomes" id="UP001242288">
    <property type="component" value="Unassembled WGS sequence"/>
</dbReference>
<dbReference type="EMBL" id="JAPKHW010000069">
    <property type="protein sequence ID" value="MCX4152002.1"/>
    <property type="molecule type" value="Genomic_DNA"/>
</dbReference>
<evidence type="ECO:0000313" key="4">
    <source>
        <dbReference type="Proteomes" id="UP001242288"/>
    </source>
</evidence>
<protein>
    <submittedName>
        <fullName evidence="2">Uncharacterized protein</fullName>
    </submittedName>
</protein>